<dbReference type="Pfam" id="PF01000">
    <property type="entry name" value="RNA_pol_A_bac"/>
    <property type="match status" value="1"/>
</dbReference>
<dbReference type="PANTHER" id="PTHR11800">
    <property type="entry name" value="DNA-DIRECTED RNA POLYMERASE"/>
    <property type="match status" value="1"/>
</dbReference>
<dbReference type="Pfam" id="PF01193">
    <property type="entry name" value="RNA_pol_L"/>
    <property type="match status" value="1"/>
</dbReference>
<evidence type="ECO:0000256" key="6">
    <source>
        <dbReference type="ARBA" id="ARBA00072506"/>
    </source>
</evidence>
<dbReference type="InterPro" id="IPR036643">
    <property type="entry name" value="RNApol_insert_sf"/>
</dbReference>
<proteinExistence type="inferred from homology"/>
<dbReference type="InterPro" id="IPR036603">
    <property type="entry name" value="RBP11-like"/>
</dbReference>
<comment type="similarity">
    <text evidence="5">Belongs to the archaeal Rpo3/eukaryotic RPB3 RNA polymerase subunit family.</text>
</comment>
<evidence type="ECO:0000256" key="2">
    <source>
        <dbReference type="ARBA" id="ARBA00022478"/>
    </source>
</evidence>
<keyword evidence="2 9" id="KW-0240">DNA-directed RNA polymerase</keyword>
<feature type="domain" description="DNA-directed RNA polymerase RpoA/D/Rpb3-type" evidence="8">
    <location>
        <begin position="51"/>
        <end position="290"/>
    </location>
</feature>
<dbReference type="HAMAP" id="MF_00320">
    <property type="entry name" value="RNApol_arch_Rpo3"/>
    <property type="match status" value="1"/>
</dbReference>
<dbReference type="InterPro" id="IPR011262">
    <property type="entry name" value="DNA-dir_RNA_pol_insert"/>
</dbReference>
<evidence type="ECO:0000313" key="10">
    <source>
        <dbReference type="Proteomes" id="UP001152320"/>
    </source>
</evidence>
<sequence>MKELQMEESRETLKSCCRIQHYGGIPSDVYSAHGIGILVPSGFPYLCYWSINLSVANSIRRIMIAEVPTIAIDWIQIQSNSSVLHDEFIAQRVGLIPVTSDEVVDKMNYMRDCTCAEFCQECSVDFVLDVRNDTDETRHVTSRDLISSHPKVVPVPSRPREDETSEYGEADDILIVKLNRSQELKFRAFGRKGFGKEHAKWIPTAAVSFEYDPDNSLRHTIYPNPADWPRSEFTELEEDSEKTQADYDPEKQKPNKFWMNVESIGSLKPEVIMMTGLSILKKKLSDLQTQLSHEMQAEGLAIN</sequence>
<dbReference type="OrthoDB" id="270173at2759"/>
<protein>
    <recommendedName>
        <fullName evidence="6">DNA-directed RNA polymerase II subunit RPB3</fullName>
    </recommendedName>
</protein>
<dbReference type="GO" id="GO:0003899">
    <property type="term" value="F:DNA-directed RNA polymerase activity"/>
    <property type="evidence" value="ECO:0007669"/>
    <property type="project" value="InterPro"/>
</dbReference>
<dbReference type="InterPro" id="IPR022842">
    <property type="entry name" value="RNAP_Rpo3/Rpb3/RPAC1"/>
</dbReference>
<name>A0A9Q1CC11_HOLLE</name>
<dbReference type="SUPFAM" id="SSF56553">
    <property type="entry name" value="Insert subdomain of RNA polymerase alpha subunit"/>
    <property type="match status" value="1"/>
</dbReference>
<dbReference type="Proteomes" id="UP001152320">
    <property type="component" value="Chromosome 5"/>
</dbReference>
<dbReference type="GO" id="GO:0006366">
    <property type="term" value="P:transcription by RNA polymerase II"/>
    <property type="evidence" value="ECO:0007669"/>
    <property type="project" value="TreeGrafter"/>
</dbReference>
<dbReference type="InterPro" id="IPR050518">
    <property type="entry name" value="Rpo3/RPB3_RNA_Pol_subunit"/>
</dbReference>
<organism evidence="9 10">
    <name type="scientific">Holothuria leucospilota</name>
    <name type="common">Black long sea cucumber</name>
    <name type="synonym">Mertensiothuria leucospilota</name>
    <dbReference type="NCBI Taxonomy" id="206669"/>
    <lineage>
        <taxon>Eukaryota</taxon>
        <taxon>Metazoa</taxon>
        <taxon>Echinodermata</taxon>
        <taxon>Eleutherozoa</taxon>
        <taxon>Echinozoa</taxon>
        <taxon>Holothuroidea</taxon>
        <taxon>Aspidochirotacea</taxon>
        <taxon>Aspidochirotida</taxon>
        <taxon>Holothuriidae</taxon>
        <taxon>Holothuria</taxon>
    </lineage>
</organism>
<keyword evidence="3" id="KW-0804">Transcription</keyword>
<dbReference type="PANTHER" id="PTHR11800:SF2">
    <property type="entry name" value="DNA-DIRECTED RNA POLYMERASE II SUBUNIT RPB3"/>
    <property type="match status" value="1"/>
</dbReference>
<dbReference type="GO" id="GO:0046983">
    <property type="term" value="F:protein dimerization activity"/>
    <property type="evidence" value="ECO:0007669"/>
    <property type="project" value="InterPro"/>
</dbReference>
<comment type="caution">
    <text evidence="9">The sequence shown here is derived from an EMBL/GenBank/DDBJ whole genome shotgun (WGS) entry which is preliminary data.</text>
</comment>
<keyword evidence="4" id="KW-0539">Nucleus</keyword>
<feature type="region of interest" description="Disordered" evidence="7">
    <location>
        <begin position="233"/>
        <end position="252"/>
    </location>
</feature>
<comment type="subcellular location">
    <subcellularLocation>
        <location evidence="1">Nucleus</location>
    </subcellularLocation>
</comment>
<gene>
    <name evidence="9" type="ORF">HOLleu_13100</name>
</gene>
<reference evidence="9" key="1">
    <citation type="submission" date="2021-10" db="EMBL/GenBank/DDBJ databases">
        <title>Tropical sea cucumber genome reveals ecological adaptation and Cuvierian tubules defense mechanism.</title>
        <authorList>
            <person name="Chen T."/>
        </authorList>
    </citation>
    <scope>NUCLEOTIDE SEQUENCE</scope>
    <source>
        <strain evidence="9">Nanhai2018</strain>
        <tissue evidence="9">Muscle</tissue>
    </source>
</reference>
<feature type="compositionally biased region" description="Basic and acidic residues" evidence="7">
    <location>
        <begin position="241"/>
        <end position="252"/>
    </location>
</feature>
<dbReference type="AlphaFoldDB" id="A0A9Q1CC11"/>
<accession>A0A9Q1CC11</accession>
<evidence type="ECO:0000256" key="7">
    <source>
        <dbReference type="SAM" id="MobiDB-lite"/>
    </source>
</evidence>
<evidence type="ECO:0000256" key="3">
    <source>
        <dbReference type="ARBA" id="ARBA00023163"/>
    </source>
</evidence>
<dbReference type="SUPFAM" id="SSF55257">
    <property type="entry name" value="RBP11-like subunits of RNA polymerase"/>
    <property type="match status" value="2"/>
</dbReference>
<dbReference type="FunFam" id="2.170.120.12:FF:000002">
    <property type="entry name" value="DNA-directed RNA polymerase II subunit RPB3"/>
    <property type="match status" value="1"/>
</dbReference>
<evidence type="ECO:0000259" key="8">
    <source>
        <dbReference type="SMART" id="SM00662"/>
    </source>
</evidence>
<dbReference type="CDD" id="cd07031">
    <property type="entry name" value="RNAP_II_RPB3"/>
    <property type="match status" value="1"/>
</dbReference>
<dbReference type="GO" id="GO:0005665">
    <property type="term" value="C:RNA polymerase II, core complex"/>
    <property type="evidence" value="ECO:0007669"/>
    <property type="project" value="TreeGrafter"/>
</dbReference>
<keyword evidence="10" id="KW-1185">Reference proteome</keyword>
<dbReference type="EMBL" id="JAIZAY010000005">
    <property type="protein sequence ID" value="KAJ8042111.1"/>
    <property type="molecule type" value="Genomic_DNA"/>
</dbReference>
<evidence type="ECO:0000256" key="5">
    <source>
        <dbReference type="ARBA" id="ARBA00025804"/>
    </source>
</evidence>
<dbReference type="Gene3D" id="2.170.120.12">
    <property type="entry name" value="DNA-directed RNA polymerase, insert domain"/>
    <property type="match status" value="1"/>
</dbReference>
<evidence type="ECO:0000256" key="4">
    <source>
        <dbReference type="ARBA" id="ARBA00023242"/>
    </source>
</evidence>
<evidence type="ECO:0000313" key="9">
    <source>
        <dbReference type="EMBL" id="KAJ8042111.1"/>
    </source>
</evidence>
<dbReference type="Gene3D" id="3.30.1360.10">
    <property type="entry name" value="RNA polymerase, RBP11-like subunit"/>
    <property type="match status" value="1"/>
</dbReference>
<dbReference type="SMART" id="SM00662">
    <property type="entry name" value="RPOLD"/>
    <property type="match status" value="1"/>
</dbReference>
<dbReference type="InterPro" id="IPR011263">
    <property type="entry name" value="DNA-dir_RNA_pol_RpoA/D/Rpb3"/>
</dbReference>
<dbReference type="NCBIfam" id="NF001988">
    <property type="entry name" value="PRK00783.1"/>
    <property type="match status" value="1"/>
</dbReference>
<evidence type="ECO:0000256" key="1">
    <source>
        <dbReference type="ARBA" id="ARBA00004123"/>
    </source>
</evidence>